<evidence type="ECO:0000259" key="2">
    <source>
        <dbReference type="Pfam" id="PF13251"/>
    </source>
</evidence>
<evidence type="ECO:0000313" key="3">
    <source>
        <dbReference type="Proteomes" id="UP000695007"/>
    </source>
</evidence>
<dbReference type="PANTHER" id="PTHR13366:SF0">
    <property type="entry name" value="HEAT REPEAT-CONTAINING PROTEIN 6"/>
    <property type="match status" value="1"/>
</dbReference>
<evidence type="ECO:0000313" key="4">
    <source>
        <dbReference type="RefSeq" id="XP_011499615.1"/>
    </source>
</evidence>
<dbReference type="KEGG" id="csol:105363544"/>
<dbReference type="Pfam" id="PF13251">
    <property type="entry name" value="DUF4042"/>
    <property type="match status" value="1"/>
</dbReference>
<dbReference type="Pfam" id="PF00514">
    <property type="entry name" value="Arm"/>
    <property type="match status" value="1"/>
</dbReference>
<sequence length="1053" mass="118913">MQHMMDFPQNYSDSEDSLKFSLLLEKLLTLTQSRICDRKLLNGFFKNINEIDYRKFVIQDKSAIMLLVNQLCLIIQPSEVPLVIGCSQFLVNLIKRGITLQGRTFTACKRWVLESLEFSDSMAAPDILCALQSLLLTGPFDSIIQDLRKLLGGNSILLKYVYPHNEQWNEEKFLALSCLKAILINMESNESSISLEFLTIIKTIAFQTLSKMSYEDLDKLYFNKMASQCLRILNNVLVEKSNSDNMDVIGEFLGIIQVYLFHGIVGYPNIIPQLLRPSTMNLPDITHPIQKRKYFRNHKTKTKRQSSKKITTENKNNISLETKVPFKYSSDSDTSDTENKNIIQSESKVRLEAAHLLSTLVEQSQNRELFGYWTQIVASGSRTDARVLTRCILREPLSKIRQIALITLNDLLIGARMFLTHAEDNEQMSFVTFFGMLSSVIKEIHFTLSLLLSTERNVVVLTQGLKCAAALIQGTPYSRLKSGLATKLIRNCRNHLLHKHPTVRVAALAVFETLALSEPITPEIFNILAKSLNVDTDTEFSNSDFNTTNETETEVIFDDFDENIKNIDFNTDDNTQDIQISALVQVCLKTISNETANEPVRLQSLKLLGTLAFNASSLIFPHIKLIVGTLIEITKEQEAQVVFHACRVLEIIAGRLADLKSDDVCKFWNITFNPIISLVQHTQTSLREVACDCLGNIGAEMFAQLPRDKSIMIITVLFGAIQDDESAVRAASLRALGLLVSLSSLEEDTGFLMDLTDITCTASEDRNLGVRVKAAWALASLCDCLVKRESNSEVEPVPLDIVLPKLYKTSIKSAQDNEKVKCNAVRAIGNIMYLCKKKSILEDTLSGLNAVLNCAATGNDMKVRWNACRAIGTILSRNPDTVLPTLWKDKVFPVLCDLVCNSPNFKVRTNAAWALSVCESYDKYIVRLWKSIMLGLENSQHVPSYVEYPHRDALVQQLCLTLCHLAVYTEISELESLWIEIKDHFDDIIYHIKQFQEHVLPEKAGDLMKAKLQFTLFAQQAIKTNEKQIATKLVELFKKDERYDNMGTLSILN</sequence>
<evidence type="ECO:0000256" key="1">
    <source>
        <dbReference type="ARBA" id="ARBA00015263"/>
    </source>
</evidence>
<name>A0AAJ6YKC3_9HYME</name>
<feature type="domain" description="DUF4042" evidence="2">
    <location>
        <begin position="348"/>
        <end position="524"/>
    </location>
</feature>
<reference evidence="4" key="1">
    <citation type="submission" date="2025-08" db="UniProtKB">
        <authorList>
            <consortium name="RefSeq"/>
        </authorList>
    </citation>
    <scope>IDENTIFICATION</scope>
</reference>
<dbReference type="InterPro" id="IPR016024">
    <property type="entry name" value="ARM-type_fold"/>
</dbReference>
<accession>A0AAJ6YKC3</accession>
<dbReference type="Gene3D" id="1.25.10.10">
    <property type="entry name" value="Leucine-rich Repeat Variant"/>
    <property type="match status" value="2"/>
</dbReference>
<gene>
    <name evidence="4" type="primary">LOC105363544</name>
</gene>
<dbReference type="GeneID" id="105363544"/>
<keyword evidence="3" id="KW-1185">Reference proteome</keyword>
<proteinExistence type="predicted"/>
<dbReference type="PANTHER" id="PTHR13366">
    <property type="entry name" value="MALARIA ANTIGEN-RELATED"/>
    <property type="match status" value="1"/>
</dbReference>
<dbReference type="InterPro" id="IPR052107">
    <property type="entry name" value="HEAT6"/>
</dbReference>
<organism evidence="3 4">
    <name type="scientific">Ceratosolen solmsi marchali</name>
    <dbReference type="NCBI Taxonomy" id="326594"/>
    <lineage>
        <taxon>Eukaryota</taxon>
        <taxon>Metazoa</taxon>
        <taxon>Ecdysozoa</taxon>
        <taxon>Arthropoda</taxon>
        <taxon>Hexapoda</taxon>
        <taxon>Insecta</taxon>
        <taxon>Pterygota</taxon>
        <taxon>Neoptera</taxon>
        <taxon>Endopterygota</taxon>
        <taxon>Hymenoptera</taxon>
        <taxon>Apocrita</taxon>
        <taxon>Proctotrupomorpha</taxon>
        <taxon>Chalcidoidea</taxon>
        <taxon>Agaonidae</taxon>
        <taxon>Agaoninae</taxon>
        <taxon>Ceratosolen</taxon>
    </lineage>
</organism>
<protein>
    <recommendedName>
        <fullName evidence="1">HEAT repeat-containing protein 6</fullName>
    </recommendedName>
</protein>
<dbReference type="InterPro" id="IPR025283">
    <property type="entry name" value="DUF4042"/>
</dbReference>
<dbReference type="AlphaFoldDB" id="A0AAJ6YKC3"/>
<dbReference type="SUPFAM" id="SSF48371">
    <property type="entry name" value="ARM repeat"/>
    <property type="match status" value="1"/>
</dbReference>
<dbReference type="RefSeq" id="XP_011499615.1">
    <property type="nucleotide sequence ID" value="XM_011501313.1"/>
</dbReference>
<dbReference type="InterPro" id="IPR011989">
    <property type="entry name" value="ARM-like"/>
</dbReference>
<dbReference type="InterPro" id="IPR000225">
    <property type="entry name" value="Armadillo"/>
</dbReference>
<dbReference type="Proteomes" id="UP000695007">
    <property type="component" value="Unplaced"/>
</dbReference>